<name>A0AAW0SLA7_SCYPA</name>
<organism evidence="2 3">
    <name type="scientific">Scylla paramamosain</name>
    <name type="common">Mud crab</name>
    <dbReference type="NCBI Taxonomy" id="85552"/>
    <lineage>
        <taxon>Eukaryota</taxon>
        <taxon>Metazoa</taxon>
        <taxon>Ecdysozoa</taxon>
        <taxon>Arthropoda</taxon>
        <taxon>Crustacea</taxon>
        <taxon>Multicrustacea</taxon>
        <taxon>Malacostraca</taxon>
        <taxon>Eumalacostraca</taxon>
        <taxon>Eucarida</taxon>
        <taxon>Decapoda</taxon>
        <taxon>Pleocyemata</taxon>
        <taxon>Brachyura</taxon>
        <taxon>Eubrachyura</taxon>
        <taxon>Portunoidea</taxon>
        <taxon>Portunidae</taxon>
        <taxon>Portuninae</taxon>
        <taxon>Scylla</taxon>
    </lineage>
</organism>
<proteinExistence type="predicted"/>
<gene>
    <name evidence="2" type="ORF">O3P69_008481</name>
</gene>
<dbReference type="AlphaFoldDB" id="A0AAW0SLA7"/>
<feature type="compositionally biased region" description="Basic and acidic residues" evidence="1">
    <location>
        <begin position="119"/>
        <end position="130"/>
    </location>
</feature>
<feature type="region of interest" description="Disordered" evidence="1">
    <location>
        <begin position="106"/>
        <end position="148"/>
    </location>
</feature>
<keyword evidence="3" id="KW-1185">Reference proteome</keyword>
<dbReference type="EMBL" id="JARAKH010000049">
    <property type="protein sequence ID" value="KAK8375764.1"/>
    <property type="molecule type" value="Genomic_DNA"/>
</dbReference>
<evidence type="ECO:0000256" key="1">
    <source>
        <dbReference type="SAM" id="MobiDB-lite"/>
    </source>
</evidence>
<reference evidence="2 3" key="1">
    <citation type="submission" date="2023-03" db="EMBL/GenBank/DDBJ databases">
        <title>High-quality genome of Scylla paramamosain provides insights in environmental adaptation.</title>
        <authorList>
            <person name="Zhang L."/>
        </authorList>
    </citation>
    <scope>NUCLEOTIDE SEQUENCE [LARGE SCALE GENOMIC DNA]</scope>
    <source>
        <strain evidence="2">LZ_2023a</strain>
        <tissue evidence="2">Muscle</tissue>
    </source>
</reference>
<sequence length="242" mass="25590">MEGVEEALAVAAVVVVVEVMALPLRHLPYSQHVTSQRRCSPHQPRTNPPEQPSLSRLPSLAVPEAWLGCGEAECKSRSAHPNTLAVKGVRELSEWRLLPSPVQTLHSRSRKLQGRNLQRGREISASREVEPGGGIRPSQSSEGGRGGRAGGGRIAFSIVIFVWLVGATSGGNWGLAATASAAPGIPGCRGRSMPSGAIQLSGVLATTVRHTLIPTLFLAARGSFTSRGTHQASADWLPPLDE</sequence>
<comment type="caution">
    <text evidence="2">The sequence shown here is derived from an EMBL/GenBank/DDBJ whole genome shotgun (WGS) entry which is preliminary data.</text>
</comment>
<accession>A0AAW0SLA7</accession>
<feature type="region of interest" description="Disordered" evidence="1">
    <location>
        <begin position="34"/>
        <end position="56"/>
    </location>
</feature>
<evidence type="ECO:0000313" key="3">
    <source>
        <dbReference type="Proteomes" id="UP001487740"/>
    </source>
</evidence>
<protein>
    <submittedName>
        <fullName evidence="2">Uncharacterized protein</fullName>
    </submittedName>
</protein>
<dbReference type="Proteomes" id="UP001487740">
    <property type="component" value="Unassembled WGS sequence"/>
</dbReference>
<evidence type="ECO:0000313" key="2">
    <source>
        <dbReference type="EMBL" id="KAK8375764.1"/>
    </source>
</evidence>